<reference evidence="5" key="2">
    <citation type="submission" date="2012-11" db="EMBL/GenBank/DDBJ databases">
        <authorList>
            <person name="Kuo A."/>
            <person name="Curtis B.A."/>
            <person name="Tanifuji G."/>
            <person name="Burki F."/>
            <person name="Gruber A."/>
            <person name="Irimia M."/>
            <person name="Maruyama S."/>
            <person name="Arias M.C."/>
            <person name="Ball S.G."/>
            <person name="Gile G.H."/>
            <person name="Hirakawa Y."/>
            <person name="Hopkins J.F."/>
            <person name="Rensing S.A."/>
            <person name="Schmutz J."/>
            <person name="Symeonidi A."/>
            <person name="Elias M."/>
            <person name="Eveleigh R.J."/>
            <person name="Herman E.K."/>
            <person name="Klute M.J."/>
            <person name="Nakayama T."/>
            <person name="Obornik M."/>
            <person name="Reyes-Prieto A."/>
            <person name="Armbrust E.V."/>
            <person name="Aves S.J."/>
            <person name="Beiko R.G."/>
            <person name="Coutinho P."/>
            <person name="Dacks J.B."/>
            <person name="Durnford D.G."/>
            <person name="Fast N.M."/>
            <person name="Green B.R."/>
            <person name="Grisdale C."/>
            <person name="Hempe F."/>
            <person name="Henrissat B."/>
            <person name="Hoppner M.P."/>
            <person name="Ishida K.-I."/>
            <person name="Kim E."/>
            <person name="Koreny L."/>
            <person name="Kroth P.G."/>
            <person name="Liu Y."/>
            <person name="Malik S.-B."/>
            <person name="Maier U.G."/>
            <person name="McRose D."/>
            <person name="Mock T."/>
            <person name="Neilson J.A."/>
            <person name="Onodera N.T."/>
            <person name="Poole A.M."/>
            <person name="Pritham E.J."/>
            <person name="Richards T.A."/>
            <person name="Rocap G."/>
            <person name="Roy S.W."/>
            <person name="Sarai C."/>
            <person name="Schaack S."/>
            <person name="Shirato S."/>
            <person name="Slamovits C.H."/>
            <person name="Spencer D.F."/>
            <person name="Suzuki S."/>
            <person name="Worden A.Z."/>
            <person name="Zauner S."/>
            <person name="Barry K."/>
            <person name="Bell C."/>
            <person name="Bharti A.K."/>
            <person name="Crow J.A."/>
            <person name="Grimwood J."/>
            <person name="Kramer R."/>
            <person name="Lindquist E."/>
            <person name="Lucas S."/>
            <person name="Salamov A."/>
            <person name="McFadden G.I."/>
            <person name="Lane C.E."/>
            <person name="Keeling P.J."/>
            <person name="Gray M.W."/>
            <person name="Grigoriev I.V."/>
            <person name="Archibald J.M."/>
        </authorList>
    </citation>
    <scope>NUCLEOTIDE SEQUENCE</scope>
    <source>
        <strain evidence="5">CCMP2712</strain>
    </source>
</reference>
<feature type="compositionally biased region" description="Low complexity" evidence="1">
    <location>
        <begin position="276"/>
        <end position="286"/>
    </location>
</feature>
<reference evidence="4" key="3">
    <citation type="submission" date="2016-03" db="UniProtKB">
        <authorList>
            <consortium name="EnsemblProtists"/>
        </authorList>
    </citation>
    <scope>IDENTIFICATION</scope>
</reference>
<organism evidence="3">
    <name type="scientific">Guillardia theta (strain CCMP2712)</name>
    <name type="common">Cryptophyte</name>
    <dbReference type="NCBI Taxonomy" id="905079"/>
    <lineage>
        <taxon>Eukaryota</taxon>
        <taxon>Cryptophyceae</taxon>
        <taxon>Pyrenomonadales</taxon>
        <taxon>Geminigeraceae</taxon>
        <taxon>Guillardia</taxon>
    </lineage>
</organism>
<feature type="compositionally biased region" description="Polar residues" evidence="1">
    <location>
        <begin position="251"/>
        <end position="261"/>
    </location>
</feature>
<feature type="compositionally biased region" description="Acidic residues" evidence="1">
    <location>
        <begin position="480"/>
        <end position="505"/>
    </location>
</feature>
<keyword evidence="5" id="KW-1185">Reference proteome</keyword>
<name>L1JCZ2_GUITC</name>
<feature type="compositionally biased region" description="Basic and acidic residues" evidence="1">
    <location>
        <begin position="512"/>
        <end position="524"/>
    </location>
</feature>
<dbReference type="HOGENOM" id="CLU_404108_0_0_1"/>
<protein>
    <submittedName>
        <fullName evidence="3 4">Uncharacterized protein</fullName>
    </submittedName>
</protein>
<proteinExistence type="predicted"/>
<evidence type="ECO:0000256" key="1">
    <source>
        <dbReference type="SAM" id="MobiDB-lite"/>
    </source>
</evidence>
<evidence type="ECO:0000313" key="4">
    <source>
        <dbReference type="EnsemblProtists" id="EKX45989"/>
    </source>
</evidence>
<feature type="region of interest" description="Disordered" evidence="1">
    <location>
        <begin position="450"/>
        <end position="538"/>
    </location>
</feature>
<dbReference type="GeneID" id="17302834"/>
<evidence type="ECO:0000313" key="3">
    <source>
        <dbReference type="EMBL" id="EKX45989.1"/>
    </source>
</evidence>
<feature type="region of interest" description="Disordered" evidence="1">
    <location>
        <begin position="226"/>
        <end position="288"/>
    </location>
</feature>
<dbReference type="Proteomes" id="UP000011087">
    <property type="component" value="Unassembled WGS sequence"/>
</dbReference>
<dbReference type="KEGG" id="gtt:GUITHDRAFT_108030"/>
<dbReference type="RefSeq" id="XP_005832969.1">
    <property type="nucleotide sequence ID" value="XM_005832912.1"/>
</dbReference>
<gene>
    <name evidence="3" type="ORF">GUITHDRAFT_108030</name>
</gene>
<feature type="compositionally biased region" description="Low complexity" evidence="1">
    <location>
        <begin position="525"/>
        <end position="538"/>
    </location>
</feature>
<keyword evidence="2" id="KW-0472">Membrane</keyword>
<feature type="transmembrane region" description="Helical" evidence="2">
    <location>
        <begin position="7"/>
        <end position="28"/>
    </location>
</feature>
<feature type="compositionally biased region" description="Basic residues" evidence="1">
    <location>
        <begin position="234"/>
        <end position="245"/>
    </location>
</feature>
<evidence type="ECO:0000313" key="5">
    <source>
        <dbReference type="Proteomes" id="UP000011087"/>
    </source>
</evidence>
<feature type="region of interest" description="Disordered" evidence="1">
    <location>
        <begin position="392"/>
        <end position="411"/>
    </location>
</feature>
<feature type="compositionally biased region" description="Low complexity" evidence="1">
    <location>
        <begin position="450"/>
        <end position="468"/>
    </location>
</feature>
<dbReference type="OrthoDB" id="10620766at2759"/>
<evidence type="ECO:0000256" key="2">
    <source>
        <dbReference type="SAM" id="Phobius"/>
    </source>
</evidence>
<accession>L1JCZ2</accession>
<sequence>MELRRSLIAFSSVSAVCLSLMLVVWHYGGAQSVTLLHEAEFTSARNRLSAAMISGDVFGRRRVSEQRQVKFQQPPSSPQKYYKGDDISAMKSEVKHASDQVQRLSNRDVGLERVADSNALEDLKRYDDVFSQGLDNYKQTQQHIDHLSYKTFHRHDVKKPVKPAYDPFKDEERVWNKAGVSGDVLGVPAEYHHSISSNPGDLKNVPDYVKRAYNELGSGAVEAMKENWPVAPKGHQKRERARPRNIKPMSSRASHMSSRQTAKARALQQPEQDEVTPSTAASASATRVVQRSKPSLSKEMVKAVQQVASPLVWAKAVPLQQPVVTRTQPVKAVDMPNIERHAKQQQIAKVQQPQAESKEAVRKAVNIEMIRKMAKQYEDSQAPVKRSPARLITPTSSAAVEPAPESKGDELKNEISRLHGEIAKLKEQAEIRKLKRQIVKLKVSLVGKLAQENSNSSQPEESAAQESQETPKEDNQEKDNQEEDNQEEDNQEEENQEEENQEEENQVVQEEPDSKVAEAEHDQKSAPAAAVAADSSTEAVRRKVKVCDGLGCYSQALPHQPAPTEMELFFPGKNTWEPEVHLNSQGEIRADHDDPNGHLMPHNKYQTALYPDGRHRQRDAKNSQPGITNSVASQLFEDTIVKAAPGFNAGLGRHTRAQEAEDWERNWETRIYDKRTGETLV</sequence>
<keyword evidence="2" id="KW-1133">Transmembrane helix</keyword>
<dbReference type="PaxDb" id="55529-EKX45989"/>
<dbReference type="EnsemblProtists" id="EKX45989">
    <property type="protein sequence ID" value="EKX45989"/>
    <property type="gene ID" value="GUITHDRAFT_108030"/>
</dbReference>
<feature type="compositionally biased region" description="Basic and acidic residues" evidence="1">
    <location>
        <begin position="469"/>
        <end position="479"/>
    </location>
</feature>
<keyword evidence="2" id="KW-0812">Transmembrane</keyword>
<reference evidence="3 5" key="1">
    <citation type="journal article" date="2012" name="Nature">
        <title>Algal genomes reveal evolutionary mosaicism and the fate of nucleomorphs.</title>
        <authorList>
            <consortium name="DOE Joint Genome Institute"/>
            <person name="Curtis B.A."/>
            <person name="Tanifuji G."/>
            <person name="Burki F."/>
            <person name="Gruber A."/>
            <person name="Irimia M."/>
            <person name="Maruyama S."/>
            <person name="Arias M.C."/>
            <person name="Ball S.G."/>
            <person name="Gile G.H."/>
            <person name="Hirakawa Y."/>
            <person name="Hopkins J.F."/>
            <person name="Kuo A."/>
            <person name="Rensing S.A."/>
            <person name="Schmutz J."/>
            <person name="Symeonidi A."/>
            <person name="Elias M."/>
            <person name="Eveleigh R.J."/>
            <person name="Herman E.K."/>
            <person name="Klute M.J."/>
            <person name="Nakayama T."/>
            <person name="Obornik M."/>
            <person name="Reyes-Prieto A."/>
            <person name="Armbrust E.V."/>
            <person name="Aves S.J."/>
            <person name="Beiko R.G."/>
            <person name="Coutinho P."/>
            <person name="Dacks J.B."/>
            <person name="Durnford D.G."/>
            <person name="Fast N.M."/>
            <person name="Green B.R."/>
            <person name="Grisdale C.J."/>
            <person name="Hempel F."/>
            <person name="Henrissat B."/>
            <person name="Hoppner M.P."/>
            <person name="Ishida K."/>
            <person name="Kim E."/>
            <person name="Koreny L."/>
            <person name="Kroth P.G."/>
            <person name="Liu Y."/>
            <person name="Malik S.B."/>
            <person name="Maier U.G."/>
            <person name="McRose D."/>
            <person name="Mock T."/>
            <person name="Neilson J.A."/>
            <person name="Onodera N.T."/>
            <person name="Poole A.M."/>
            <person name="Pritham E.J."/>
            <person name="Richards T.A."/>
            <person name="Rocap G."/>
            <person name="Roy S.W."/>
            <person name="Sarai C."/>
            <person name="Schaack S."/>
            <person name="Shirato S."/>
            <person name="Slamovits C.H."/>
            <person name="Spencer D.F."/>
            <person name="Suzuki S."/>
            <person name="Worden A.Z."/>
            <person name="Zauner S."/>
            <person name="Barry K."/>
            <person name="Bell C."/>
            <person name="Bharti A.K."/>
            <person name="Crow J.A."/>
            <person name="Grimwood J."/>
            <person name="Kramer R."/>
            <person name="Lindquist E."/>
            <person name="Lucas S."/>
            <person name="Salamov A."/>
            <person name="McFadden G.I."/>
            <person name="Lane C.E."/>
            <person name="Keeling P.J."/>
            <person name="Gray M.W."/>
            <person name="Grigoriev I.V."/>
            <person name="Archibald J.M."/>
        </authorList>
    </citation>
    <scope>NUCLEOTIDE SEQUENCE</scope>
    <source>
        <strain evidence="3 5">CCMP2712</strain>
    </source>
</reference>
<dbReference type="AlphaFoldDB" id="L1JCZ2"/>
<dbReference type="EMBL" id="JH992996">
    <property type="protein sequence ID" value="EKX45989.1"/>
    <property type="molecule type" value="Genomic_DNA"/>
</dbReference>